<gene>
    <name evidence="2" type="ORF">ACFQZX_09910</name>
</gene>
<evidence type="ECO:0000313" key="2">
    <source>
        <dbReference type="EMBL" id="MFD0793935.1"/>
    </source>
</evidence>
<dbReference type="InterPro" id="IPR001173">
    <property type="entry name" value="Glyco_trans_2-like"/>
</dbReference>
<keyword evidence="3" id="KW-1185">Reference proteome</keyword>
<dbReference type="InterPro" id="IPR029044">
    <property type="entry name" value="Nucleotide-diphossugar_trans"/>
</dbReference>
<dbReference type="GO" id="GO:0016757">
    <property type="term" value="F:glycosyltransferase activity"/>
    <property type="evidence" value="ECO:0007669"/>
    <property type="project" value="UniProtKB-KW"/>
</dbReference>
<dbReference type="EMBL" id="JBHTHZ010000005">
    <property type="protein sequence ID" value="MFD0793935.1"/>
    <property type="molecule type" value="Genomic_DNA"/>
</dbReference>
<feature type="domain" description="Glycosyltransferase 2-like" evidence="1">
    <location>
        <begin position="4"/>
        <end position="155"/>
    </location>
</feature>
<dbReference type="PANTHER" id="PTHR43179:SF7">
    <property type="entry name" value="RHAMNOSYLTRANSFERASE WBBL"/>
    <property type="match status" value="1"/>
</dbReference>
<dbReference type="Proteomes" id="UP001597010">
    <property type="component" value="Unassembled WGS sequence"/>
</dbReference>
<proteinExistence type="predicted"/>
<evidence type="ECO:0000259" key="1">
    <source>
        <dbReference type="Pfam" id="PF00535"/>
    </source>
</evidence>
<dbReference type="PANTHER" id="PTHR43179">
    <property type="entry name" value="RHAMNOSYLTRANSFERASE WBBL"/>
    <property type="match status" value="1"/>
</dbReference>
<comment type="caution">
    <text evidence="2">The sequence shown here is derived from an EMBL/GenBank/DDBJ whole genome shotgun (WGS) entry which is preliminary data.</text>
</comment>
<evidence type="ECO:0000313" key="3">
    <source>
        <dbReference type="Proteomes" id="UP001597010"/>
    </source>
</evidence>
<protein>
    <submittedName>
        <fullName evidence="2">Glycosyltransferase family 2 protein</fullName>
        <ecNumber evidence="2">2.4.-.-</ecNumber>
    </submittedName>
</protein>
<dbReference type="RefSeq" id="WP_377114486.1">
    <property type="nucleotide sequence ID" value="NZ_JBHTHZ010000005.1"/>
</dbReference>
<dbReference type="Pfam" id="PF00535">
    <property type="entry name" value="Glycos_transf_2"/>
    <property type="match status" value="1"/>
</dbReference>
<name>A0ABW3ASV7_9SPHI</name>
<sequence length="279" mass="32067">MKLSVIVVSYNMCDLLRQSLLTLNRACHEINSELIVVDDASTDRSMAMLKEEFAEAKVIANTERIGIARSRNQGLDVATGEYVLLVNADTIISKKTVEQVLEFMDSHKDAGTVGVRMLSPQGRFLSESRTGFTKPWSTLLKLTGLAKYFPKSRLYKNNDNWMREEEFAITEVDVVNGAFMALRRQAVKQVDGIDERFVMFGHDIDLSLRIRLAGYKNYYYPRTYILNFNKQSAPKITWEYIKHFYGAMVIFAAKYLFKMPQLKLPGVPQLFTPKYEVER</sequence>
<keyword evidence="2" id="KW-0328">Glycosyltransferase</keyword>
<organism evidence="2 3">
    <name type="scientific">Mucilaginibacter litoreus</name>
    <dbReference type="NCBI Taxonomy" id="1048221"/>
    <lineage>
        <taxon>Bacteria</taxon>
        <taxon>Pseudomonadati</taxon>
        <taxon>Bacteroidota</taxon>
        <taxon>Sphingobacteriia</taxon>
        <taxon>Sphingobacteriales</taxon>
        <taxon>Sphingobacteriaceae</taxon>
        <taxon>Mucilaginibacter</taxon>
    </lineage>
</organism>
<reference evidence="3" key="1">
    <citation type="journal article" date="2019" name="Int. J. Syst. Evol. Microbiol.">
        <title>The Global Catalogue of Microorganisms (GCM) 10K type strain sequencing project: providing services to taxonomists for standard genome sequencing and annotation.</title>
        <authorList>
            <consortium name="The Broad Institute Genomics Platform"/>
            <consortium name="The Broad Institute Genome Sequencing Center for Infectious Disease"/>
            <person name="Wu L."/>
            <person name="Ma J."/>
        </authorList>
    </citation>
    <scope>NUCLEOTIDE SEQUENCE [LARGE SCALE GENOMIC DNA]</scope>
    <source>
        <strain evidence="3">CCUG 61484</strain>
    </source>
</reference>
<dbReference type="EC" id="2.4.-.-" evidence="2"/>
<dbReference type="Gene3D" id="3.90.550.10">
    <property type="entry name" value="Spore Coat Polysaccharide Biosynthesis Protein SpsA, Chain A"/>
    <property type="match status" value="1"/>
</dbReference>
<accession>A0ABW3ASV7</accession>
<keyword evidence="2" id="KW-0808">Transferase</keyword>
<dbReference type="SUPFAM" id="SSF53448">
    <property type="entry name" value="Nucleotide-diphospho-sugar transferases"/>
    <property type="match status" value="1"/>
</dbReference>
<dbReference type="CDD" id="cd04186">
    <property type="entry name" value="GT_2_like_c"/>
    <property type="match status" value="1"/>
</dbReference>